<keyword evidence="1" id="KW-0378">Hydrolase</keyword>
<name>A0ABT8YIU7_9HYPH</name>
<reference evidence="3" key="1">
    <citation type="journal article" date="2015" name="Int. J. Syst. Evol. Microbiol.">
        <title>Rhizobium alvei sp. nov., isolated from a freshwater river.</title>
        <authorList>
            <person name="Sheu S.Y."/>
            <person name="Huang H.W."/>
            <person name="Young C.C."/>
            <person name="Chen W.M."/>
        </authorList>
    </citation>
    <scope>NUCLEOTIDE SEQUENCE</scope>
    <source>
        <strain evidence="3">TNR-22</strain>
    </source>
</reference>
<dbReference type="PANTHER" id="PTHR43736:SF1">
    <property type="entry name" value="DIHYDRONEOPTERIN TRIPHOSPHATE DIPHOSPHATASE"/>
    <property type="match status" value="1"/>
</dbReference>
<reference evidence="3" key="2">
    <citation type="submission" date="2023-07" db="EMBL/GenBank/DDBJ databases">
        <authorList>
            <person name="Shen H."/>
        </authorList>
    </citation>
    <scope>NUCLEOTIDE SEQUENCE</scope>
    <source>
        <strain evidence="3">TNR-22</strain>
    </source>
</reference>
<feature type="domain" description="Nudix hydrolase" evidence="2">
    <location>
        <begin position="2"/>
        <end position="130"/>
    </location>
</feature>
<comment type="caution">
    <text evidence="3">The sequence shown here is derived from an EMBL/GenBank/DDBJ whole genome shotgun (WGS) entry which is preliminary data.</text>
</comment>
<dbReference type="EMBL" id="JAUOZU010000006">
    <property type="protein sequence ID" value="MDO6963615.1"/>
    <property type="molecule type" value="Genomic_DNA"/>
</dbReference>
<proteinExistence type="predicted"/>
<evidence type="ECO:0000313" key="3">
    <source>
        <dbReference type="EMBL" id="MDO6963615.1"/>
    </source>
</evidence>
<keyword evidence="4" id="KW-1185">Reference proteome</keyword>
<dbReference type="SUPFAM" id="SSF55811">
    <property type="entry name" value="Nudix"/>
    <property type="match status" value="1"/>
</dbReference>
<dbReference type="RefSeq" id="WP_304375533.1">
    <property type="nucleotide sequence ID" value="NZ_JAUOZU010000006.1"/>
</dbReference>
<organism evidence="3 4">
    <name type="scientific">Rhizobium alvei</name>
    <dbReference type="NCBI Taxonomy" id="1132659"/>
    <lineage>
        <taxon>Bacteria</taxon>
        <taxon>Pseudomonadati</taxon>
        <taxon>Pseudomonadota</taxon>
        <taxon>Alphaproteobacteria</taxon>
        <taxon>Hyphomicrobiales</taxon>
        <taxon>Rhizobiaceae</taxon>
        <taxon>Rhizobium/Agrobacterium group</taxon>
        <taxon>Rhizobium</taxon>
    </lineage>
</organism>
<dbReference type="PRINTS" id="PR00502">
    <property type="entry name" value="NUDIXFAMILY"/>
</dbReference>
<dbReference type="Pfam" id="PF00293">
    <property type="entry name" value="NUDIX"/>
    <property type="match status" value="1"/>
</dbReference>
<dbReference type="InterPro" id="IPR020476">
    <property type="entry name" value="Nudix_hydrolase"/>
</dbReference>
<dbReference type="InterPro" id="IPR015797">
    <property type="entry name" value="NUDIX_hydrolase-like_dom_sf"/>
</dbReference>
<dbReference type="PROSITE" id="PS51462">
    <property type="entry name" value="NUDIX"/>
    <property type="match status" value="1"/>
</dbReference>
<evidence type="ECO:0000313" key="4">
    <source>
        <dbReference type="Proteomes" id="UP001174932"/>
    </source>
</evidence>
<evidence type="ECO:0000259" key="2">
    <source>
        <dbReference type="PROSITE" id="PS51462"/>
    </source>
</evidence>
<accession>A0ABT8YIU7</accession>
<protein>
    <submittedName>
        <fullName evidence="3">NUDIX domain-containing protein</fullName>
    </submittedName>
</protein>
<dbReference type="InterPro" id="IPR000086">
    <property type="entry name" value="NUDIX_hydrolase_dom"/>
</dbReference>
<dbReference type="Gene3D" id="3.90.79.10">
    <property type="entry name" value="Nucleoside Triphosphate Pyrophosphohydrolase"/>
    <property type="match status" value="1"/>
</dbReference>
<dbReference type="PANTHER" id="PTHR43736">
    <property type="entry name" value="ADP-RIBOSE PYROPHOSPHATASE"/>
    <property type="match status" value="1"/>
</dbReference>
<evidence type="ECO:0000256" key="1">
    <source>
        <dbReference type="ARBA" id="ARBA00022801"/>
    </source>
</evidence>
<gene>
    <name evidence="3" type="ORF">Q4481_06580</name>
</gene>
<sequence>MQPESAASAILIRTGRILLVRRRNPPARDMYAFPGGRAEPGETPEQNALREFYEETGIQAHSPRHFAFYDLRSEGVDQNFHLNVFLVEADEDADAVAADDAADAGWYSPREIRNLPVPESVMECVLRIEREILR</sequence>
<dbReference type="Proteomes" id="UP001174932">
    <property type="component" value="Unassembled WGS sequence"/>
</dbReference>